<sequence>MWALDWGAEASKPFATINLQTFSLATKFRVSSSVNVDMTTSLAGRFLPFLIDFSPFTEVPAPRMVKVAELRRLQGGGSTPLADDAEEGSVSVTAPIGFSFQKAEFGACIDSVLEIKGRPVWNYEDVFTSAQVNCLVSGPTDNILTMVLLAKKYLKMGTVYRIRAKLKNPLEPMDVMPWSLDSYKKYLADGRKIRMDSMSLPGIRILPKSTKFIVENDSREYMGMARVRQVNVTVQFKDPIFNGDSIRILAPTRFNLTSPDSGGGSNISSCYDFQWVGSYRPLLNSPLPRCECELTDAGVPQCSLVIAISESADMTSPVLVAESRLDFLMSLINPSERSDVIDDWWTVEHLNGSNIAVAGNYIGSCLDLLSVYFYFIAVGYAVICGCLFVF</sequence>
<dbReference type="Proteomes" id="UP000654075">
    <property type="component" value="Unassembled WGS sequence"/>
</dbReference>
<comment type="caution">
    <text evidence="2">The sequence shown here is derived from an EMBL/GenBank/DDBJ whole genome shotgun (WGS) entry which is preliminary data.</text>
</comment>
<dbReference type="EMBL" id="CAJNNV010026370">
    <property type="protein sequence ID" value="CAE8618017.1"/>
    <property type="molecule type" value="Genomic_DNA"/>
</dbReference>
<keyword evidence="1" id="KW-0812">Transmembrane</keyword>
<evidence type="ECO:0000313" key="2">
    <source>
        <dbReference type="EMBL" id="CAE8618017.1"/>
    </source>
</evidence>
<evidence type="ECO:0000256" key="1">
    <source>
        <dbReference type="SAM" id="Phobius"/>
    </source>
</evidence>
<proteinExistence type="predicted"/>
<keyword evidence="1" id="KW-0472">Membrane</keyword>
<evidence type="ECO:0000313" key="3">
    <source>
        <dbReference type="Proteomes" id="UP000654075"/>
    </source>
</evidence>
<dbReference type="OrthoDB" id="416547at2759"/>
<name>A0A813G0Y2_POLGL</name>
<protein>
    <submittedName>
        <fullName evidence="2">Uncharacterized protein</fullName>
    </submittedName>
</protein>
<organism evidence="2 3">
    <name type="scientific">Polarella glacialis</name>
    <name type="common">Dinoflagellate</name>
    <dbReference type="NCBI Taxonomy" id="89957"/>
    <lineage>
        <taxon>Eukaryota</taxon>
        <taxon>Sar</taxon>
        <taxon>Alveolata</taxon>
        <taxon>Dinophyceae</taxon>
        <taxon>Suessiales</taxon>
        <taxon>Suessiaceae</taxon>
        <taxon>Polarella</taxon>
    </lineage>
</organism>
<feature type="transmembrane region" description="Helical" evidence="1">
    <location>
        <begin position="371"/>
        <end position="389"/>
    </location>
</feature>
<keyword evidence="3" id="KW-1185">Reference proteome</keyword>
<dbReference type="AlphaFoldDB" id="A0A813G0Y2"/>
<accession>A0A813G0Y2</accession>
<reference evidence="2" key="1">
    <citation type="submission" date="2021-02" db="EMBL/GenBank/DDBJ databases">
        <authorList>
            <person name="Dougan E. K."/>
            <person name="Rhodes N."/>
            <person name="Thang M."/>
            <person name="Chan C."/>
        </authorList>
    </citation>
    <scope>NUCLEOTIDE SEQUENCE</scope>
</reference>
<keyword evidence="1" id="KW-1133">Transmembrane helix</keyword>
<gene>
    <name evidence="2" type="ORF">PGLA1383_LOCUS35672</name>
</gene>